<dbReference type="CDD" id="cd02440">
    <property type="entry name" value="AdoMet_MTases"/>
    <property type="match status" value="1"/>
</dbReference>
<keyword evidence="5" id="KW-0597">Phosphoprotein</keyword>
<feature type="compositionally biased region" description="Acidic residues" evidence="17">
    <location>
        <begin position="1"/>
        <end position="19"/>
    </location>
</feature>
<dbReference type="InterPro" id="IPR055135">
    <property type="entry name" value="PRMT_dom"/>
</dbReference>
<accession>A0A2T7P725</accession>
<evidence type="ECO:0000256" key="6">
    <source>
        <dbReference type="ARBA" id="ARBA00022603"/>
    </source>
</evidence>
<evidence type="ECO:0000256" key="3">
    <source>
        <dbReference type="ARBA" id="ARBA00011925"/>
    </source>
</evidence>
<reference evidence="21 22" key="1">
    <citation type="submission" date="2018-04" db="EMBL/GenBank/DDBJ databases">
        <title>The genome of golden apple snail Pomacea canaliculata provides insight into stress tolerance and invasive adaptation.</title>
        <authorList>
            <person name="Liu C."/>
            <person name="Liu B."/>
            <person name="Ren Y."/>
            <person name="Zhang Y."/>
            <person name="Wang H."/>
            <person name="Li S."/>
            <person name="Jiang F."/>
            <person name="Yin L."/>
            <person name="Zhang G."/>
            <person name="Qian W."/>
            <person name="Fan W."/>
        </authorList>
    </citation>
    <scope>NUCLEOTIDE SEQUENCE [LARGE SCALE GENOMIC DNA]</scope>
    <source>
        <strain evidence="21">SZHN2017</strain>
        <tissue evidence="21">Muscle</tissue>
    </source>
</reference>
<evidence type="ECO:0000256" key="5">
    <source>
        <dbReference type="ARBA" id="ARBA00022553"/>
    </source>
</evidence>
<evidence type="ECO:0000256" key="17">
    <source>
        <dbReference type="SAM" id="MobiDB-lite"/>
    </source>
</evidence>
<feature type="domain" description="Protein arginine N-methyltransferase 3-like C2H2 zinc finger" evidence="19">
    <location>
        <begin position="80"/>
        <end position="127"/>
    </location>
</feature>
<dbReference type="SUPFAM" id="SSF57667">
    <property type="entry name" value="beta-beta-alpha zinc fingers"/>
    <property type="match status" value="1"/>
</dbReference>
<sequence>MASSDETLELDMPPLEDGEPMNTQDVDWEDDDEDDQDDDCDGEDLTKGPVKCLFCSNIMESAEDVFFHCQKLHNFNLFTICQHWQLDCIGYIKLINFIRSKTPSADFLNQLQPGIKPPWENDMYMKPVDPDDLLLQYDIESEDVGHQNVAQQPESFSGTLSCTSASTTEELSLQAQAVIDELIQRLRASETRVVQAEAELQRLLCDKELIIEHSNRESEDIGHQNVAQQPESFSGTHSCTSASTTEELSLRAQAVTDELIQRLHASETRAVQAETRAVQAEAELQRLLCDVEHLRAVARDLVLSGSGGAGDAERDEGKTQLGAIEQLTVDEDDAYFSSYARISIHTEMLEDKVRTESYRDFMLKNSDILKDKVVLDVGCGTGILSMFAVKAGARHVIGVDQSEIIYQAMDIARENGLQDKITFLKGRLEDITLPVEFEKVDIIVSEWMGYFLLFESMLDTVLVARDRFLKPGGCVYPDKCTLSLVGIDDQEMHQRRLGRWNDVYGFRMTCLKTKVYCEADVEVVSSSKLLTDPCCIKGIDVNTCSLDDLQFSASFSLECHREGQMTAVIGYFDIGFESECSQKIHFSTGPASTPTHWKQTIFLLPQPLPVTKGTKVEGSIRLKKNRRDPRSLVILLTLNGKAREYFME</sequence>
<comment type="subcellular location">
    <subcellularLocation>
        <location evidence="2">Cytoplasm</location>
        <location evidence="2">Cytosol</location>
    </subcellularLocation>
    <subcellularLocation>
        <location evidence="1">Nucleus</location>
    </subcellularLocation>
</comment>
<dbReference type="InterPro" id="IPR041698">
    <property type="entry name" value="Methyltransf_25"/>
</dbReference>
<evidence type="ECO:0000256" key="4">
    <source>
        <dbReference type="ARBA" id="ARBA00022490"/>
    </source>
</evidence>
<evidence type="ECO:0000259" key="20">
    <source>
        <dbReference type="Pfam" id="PF22528"/>
    </source>
</evidence>
<dbReference type="InterPro" id="IPR036236">
    <property type="entry name" value="Znf_C2H2_sf"/>
</dbReference>
<feature type="region of interest" description="Disordered" evidence="17">
    <location>
        <begin position="1"/>
        <end position="43"/>
    </location>
</feature>
<feature type="coiled-coil region" evidence="16">
    <location>
        <begin position="179"/>
        <end position="206"/>
    </location>
</feature>
<evidence type="ECO:0000256" key="12">
    <source>
        <dbReference type="ARBA" id="ARBA00023242"/>
    </source>
</evidence>
<dbReference type="Pfam" id="PF22528">
    <property type="entry name" value="PRMT_C"/>
    <property type="match status" value="1"/>
</dbReference>
<dbReference type="InterPro" id="IPR049482">
    <property type="entry name" value="ANM3-like_C2H2_Zf"/>
</dbReference>
<dbReference type="GO" id="GO:0008270">
    <property type="term" value="F:zinc ion binding"/>
    <property type="evidence" value="ECO:0007669"/>
    <property type="project" value="UniProtKB-KW"/>
</dbReference>
<keyword evidence="22" id="KW-1185">Reference proteome</keyword>
<dbReference type="EC" id="2.1.1.319" evidence="3"/>
<keyword evidence="4" id="KW-0963">Cytoplasm</keyword>
<evidence type="ECO:0000256" key="15">
    <source>
        <dbReference type="PROSITE-ProRule" id="PRU01015"/>
    </source>
</evidence>
<comment type="catalytic activity">
    <reaction evidence="13">
        <text>L-arginyl-[protein] + 2 S-adenosyl-L-methionine = N(omega),N(omega)-dimethyl-L-arginyl-[protein] + 2 S-adenosyl-L-homocysteine + 2 H(+)</text>
        <dbReference type="Rhea" id="RHEA:48096"/>
        <dbReference type="Rhea" id="RHEA-COMP:10532"/>
        <dbReference type="Rhea" id="RHEA-COMP:11991"/>
        <dbReference type="ChEBI" id="CHEBI:15378"/>
        <dbReference type="ChEBI" id="CHEBI:29965"/>
        <dbReference type="ChEBI" id="CHEBI:57856"/>
        <dbReference type="ChEBI" id="CHEBI:59789"/>
        <dbReference type="ChEBI" id="CHEBI:61897"/>
        <dbReference type="EC" id="2.1.1.319"/>
    </reaction>
    <physiologicalReaction direction="left-to-right" evidence="13">
        <dbReference type="Rhea" id="RHEA:48097"/>
    </physiologicalReaction>
</comment>
<dbReference type="GO" id="GO:0032259">
    <property type="term" value="P:methylation"/>
    <property type="evidence" value="ECO:0007669"/>
    <property type="project" value="UniProtKB-KW"/>
</dbReference>
<dbReference type="PANTHER" id="PTHR11006">
    <property type="entry name" value="PROTEIN ARGININE N-METHYLTRANSFERASE"/>
    <property type="match status" value="1"/>
</dbReference>
<dbReference type="GO" id="GO:0035242">
    <property type="term" value="F:protein-arginine omega-N asymmetric methyltransferase activity"/>
    <property type="evidence" value="ECO:0007669"/>
    <property type="project" value="UniProtKB-EC"/>
</dbReference>
<keyword evidence="7 15" id="KW-0808">Transferase</keyword>
<comment type="caution">
    <text evidence="21">The sequence shown here is derived from an EMBL/GenBank/DDBJ whole genome shotgun (WGS) entry which is preliminary data.</text>
</comment>
<feature type="compositionally biased region" description="Acidic residues" evidence="17">
    <location>
        <begin position="26"/>
        <end position="43"/>
    </location>
</feature>
<dbReference type="PROSITE" id="PS51678">
    <property type="entry name" value="SAM_MT_PRMT"/>
    <property type="match status" value="1"/>
</dbReference>
<keyword evidence="12" id="KW-0539">Nucleus</keyword>
<dbReference type="FunFam" id="3.40.50.150:FF:000034">
    <property type="entry name" value="Protein arginine N-methyltransferase 3"/>
    <property type="match status" value="1"/>
</dbReference>
<dbReference type="Proteomes" id="UP000245119">
    <property type="component" value="Linkage Group LG6"/>
</dbReference>
<dbReference type="PANTHER" id="PTHR11006:SF53">
    <property type="entry name" value="PROTEIN ARGININE N-METHYLTRANSFERASE 3"/>
    <property type="match status" value="1"/>
</dbReference>
<feature type="domain" description="Protein arginine N-methyltransferase" evidence="20">
    <location>
        <begin position="479"/>
        <end position="638"/>
    </location>
</feature>
<evidence type="ECO:0000256" key="10">
    <source>
        <dbReference type="ARBA" id="ARBA00022771"/>
    </source>
</evidence>
<dbReference type="STRING" id="400727.A0A2T7P725"/>
<evidence type="ECO:0000256" key="7">
    <source>
        <dbReference type="ARBA" id="ARBA00022679"/>
    </source>
</evidence>
<evidence type="ECO:0000256" key="9">
    <source>
        <dbReference type="ARBA" id="ARBA00022723"/>
    </source>
</evidence>
<gene>
    <name evidence="21" type="ORF">C0Q70_11806</name>
</gene>
<evidence type="ECO:0000256" key="16">
    <source>
        <dbReference type="SAM" id="Coils"/>
    </source>
</evidence>
<proteinExistence type="predicted"/>
<comment type="catalytic activity">
    <reaction evidence="14">
        <text>L-arginyl-[protein] + S-adenosyl-L-methionine = N(omega)-methyl-L-arginyl-[protein] + S-adenosyl-L-homocysteine + H(+)</text>
        <dbReference type="Rhea" id="RHEA:48100"/>
        <dbReference type="Rhea" id="RHEA-COMP:10532"/>
        <dbReference type="Rhea" id="RHEA-COMP:11990"/>
        <dbReference type="ChEBI" id="CHEBI:15378"/>
        <dbReference type="ChEBI" id="CHEBI:29965"/>
        <dbReference type="ChEBI" id="CHEBI:57856"/>
        <dbReference type="ChEBI" id="CHEBI:59789"/>
        <dbReference type="ChEBI" id="CHEBI:65280"/>
    </reaction>
    <physiologicalReaction direction="left-to-right" evidence="14">
        <dbReference type="Rhea" id="RHEA:48101"/>
    </physiologicalReaction>
</comment>
<dbReference type="Pfam" id="PF21137">
    <property type="entry name" value="ANM3_C2H2_Zf"/>
    <property type="match status" value="1"/>
</dbReference>
<evidence type="ECO:0000256" key="8">
    <source>
        <dbReference type="ARBA" id="ARBA00022691"/>
    </source>
</evidence>
<evidence type="ECO:0000256" key="1">
    <source>
        <dbReference type="ARBA" id="ARBA00004123"/>
    </source>
</evidence>
<keyword evidence="16" id="KW-0175">Coiled coil</keyword>
<dbReference type="SUPFAM" id="SSF53335">
    <property type="entry name" value="S-adenosyl-L-methionine-dependent methyltransferases"/>
    <property type="match status" value="1"/>
</dbReference>
<evidence type="ECO:0000256" key="13">
    <source>
        <dbReference type="ARBA" id="ARBA00047384"/>
    </source>
</evidence>
<keyword evidence="6 15" id="KW-0489">Methyltransferase</keyword>
<evidence type="ECO:0000256" key="14">
    <source>
        <dbReference type="ARBA" id="ARBA00049303"/>
    </source>
</evidence>
<dbReference type="Pfam" id="PF13649">
    <property type="entry name" value="Methyltransf_25"/>
    <property type="match status" value="1"/>
</dbReference>
<dbReference type="GO" id="GO:0042054">
    <property type="term" value="F:histone methyltransferase activity"/>
    <property type="evidence" value="ECO:0007669"/>
    <property type="project" value="TreeGrafter"/>
</dbReference>
<dbReference type="Gene3D" id="2.70.160.11">
    <property type="entry name" value="Hnrnp arginine n-methyltransferase1"/>
    <property type="match status" value="1"/>
</dbReference>
<keyword evidence="11" id="KW-0862">Zinc</keyword>
<evidence type="ECO:0000259" key="18">
    <source>
        <dbReference type="Pfam" id="PF13649"/>
    </source>
</evidence>
<dbReference type="OrthoDB" id="7848332at2759"/>
<evidence type="ECO:0000256" key="2">
    <source>
        <dbReference type="ARBA" id="ARBA00004514"/>
    </source>
</evidence>
<keyword evidence="10" id="KW-0863">Zinc-finger</keyword>
<organism evidence="21 22">
    <name type="scientific">Pomacea canaliculata</name>
    <name type="common">Golden apple snail</name>
    <dbReference type="NCBI Taxonomy" id="400727"/>
    <lineage>
        <taxon>Eukaryota</taxon>
        <taxon>Metazoa</taxon>
        <taxon>Spiralia</taxon>
        <taxon>Lophotrochozoa</taxon>
        <taxon>Mollusca</taxon>
        <taxon>Gastropoda</taxon>
        <taxon>Caenogastropoda</taxon>
        <taxon>Architaenioglossa</taxon>
        <taxon>Ampullarioidea</taxon>
        <taxon>Ampullariidae</taxon>
        <taxon>Pomacea</taxon>
    </lineage>
</organism>
<dbReference type="InterPro" id="IPR025799">
    <property type="entry name" value="Arg_MeTrfase"/>
</dbReference>
<name>A0A2T7P725_POMCA</name>
<dbReference type="AlphaFoldDB" id="A0A2T7P725"/>
<feature type="coiled-coil region" evidence="16">
    <location>
        <begin position="263"/>
        <end position="297"/>
    </location>
</feature>
<dbReference type="EMBL" id="PZQS01000006">
    <property type="protein sequence ID" value="PVD29209.1"/>
    <property type="molecule type" value="Genomic_DNA"/>
</dbReference>
<evidence type="ECO:0000259" key="19">
    <source>
        <dbReference type="Pfam" id="PF21137"/>
    </source>
</evidence>
<dbReference type="GO" id="GO:0005829">
    <property type="term" value="C:cytosol"/>
    <property type="evidence" value="ECO:0007669"/>
    <property type="project" value="UniProtKB-SubCell"/>
</dbReference>
<evidence type="ECO:0000256" key="11">
    <source>
        <dbReference type="ARBA" id="ARBA00022833"/>
    </source>
</evidence>
<dbReference type="GO" id="GO:0005634">
    <property type="term" value="C:nucleus"/>
    <property type="evidence" value="ECO:0007669"/>
    <property type="project" value="UniProtKB-SubCell"/>
</dbReference>
<dbReference type="FunFam" id="2.70.160.11:FF:000001">
    <property type="entry name" value="Blast:Protein arginine N-methyltransferase 1"/>
    <property type="match status" value="1"/>
</dbReference>
<evidence type="ECO:0000313" key="22">
    <source>
        <dbReference type="Proteomes" id="UP000245119"/>
    </source>
</evidence>
<keyword evidence="9" id="KW-0479">Metal-binding</keyword>
<feature type="domain" description="Methyltransferase" evidence="18">
    <location>
        <begin position="374"/>
        <end position="473"/>
    </location>
</feature>
<protein>
    <recommendedName>
        <fullName evidence="3">type I protein arginine methyltransferase</fullName>
        <ecNumber evidence="3">2.1.1.319</ecNumber>
    </recommendedName>
</protein>
<keyword evidence="8 15" id="KW-0949">S-adenosyl-L-methionine</keyword>
<dbReference type="OMA" id="MAPSQCK"/>
<evidence type="ECO:0000313" key="21">
    <source>
        <dbReference type="EMBL" id="PVD29209.1"/>
    </source>
</evidence>
<dbReference type="InterPro" id="IPR029063">
    <property type="entry name" value="SAM-dependent_MTases_sf"/>
</dbReference>
<dbReference type="Gene3D" id="3.40.50.150">
    <property type="entry name" value="Vaccinia Virus protein VP39"/>
    <property type="match status" value="1"/>
</dbReference>